<dbReference type="Pfam" id="PF04952">
    <property type="entry name" value="AstE_AspA_hybrid"/>
    <property type="match status" value="1"/>
</dbReference>
<evidence type="ECO:0000256" key="5">
    <source>
        <dbReference type="HAMAP-Rule" id="MF_00767"/>
    </source>
</evidence>
<evidence type="ECO:0000259" key="7">
    <source>
        <dbReference type="Pfam" id="PF24827"/>
    </source>
</evidence>
<dbReference type="GO" id="GO:0019544">
    <property type="term" value="P:L-arginine catabolic process to L-glutamate"/>
    <property type="evidence" value="ECO:0007669"/>
    <property type="project" value="UniProtKB-UniRule"/>
</dbReference>
<comment type="cofactor">
    <cofactor evidence="5">
        <name>Zn(2+)</name>
        <dbReference type="ChEBI" id="CHEBI:29105"/>
    </cofactor>
    <text evidence="5">Binds 1 zinc ion per subunit.</text>
</comment>
<dbReference type="EMBL" id="PNRE01000033">
    <property type="protein sequence ID" value="PMR70331.1"/>
    <property type="molecule type" value="Genomic_DNA"/>
</dbReference>
<comment type="catalytic activity">
    <reaction evidence="5">
        <text>N-succinyl-L-glutamate + H2O = L-glutamate + succinate</text>
        <dbReference type="Rhea" id="RHEA:15169"/>
        <dbReference type="ChEBI" id="CHEBI:15377"/>
        <dbReference type="ChEBI" id="CHEBI:29985"/>
        <dbReference type="ChEBI" id="CHEBI:30031"/>
        <dbReference type="ChEBI" id="CHEBI:58763"/>
        <dbReference type="EC" id="3.5.1.96"/>
    </reaction>
</comment>
<dbReference type="Gene3D" id="3.40.630.10">
    <property type="entry name" value="Zn peptidases"/>
    <property type="match status" value="1"/>
</dbReference>
<dbReference type="Pfam" id="PF24827">
    <property type="entry name" value="AstE_AspA_cat"/>
    <property type="match status" value="1"/>
</dbReference>
<dbReference type="OrthoDB" id="5290473at2"/>
<dbReference type="UniPathway" id="UPA00185">
    <property type="reaction ID" value="UER00283"/>
</dbReference>
<dbReference type="EC" id="3.5.1.96" evidence="5"/>
<dbReference type="GO" id="GO:0008270">
    <property type="term" value="F:zinc ion binding"/>
    <property type="evidence" value="ECO:0007669"/>
    <property type="project" value="UniProtKB-UniRule"/>
</dbReference>
<reference evidence="8 9" key="1">
    <citation type="submission" date="2018-01" db="EMBL/GenBank/DDBJ databases">
        <title>Halomonas endophytica sp. nov., isolated from storage liquid in the stems of Populus euphratica.</title>
        <authorList>
            <person name="Chen C."/>
        </authorList>
    </citation>
    <scope>NUCLEOTIDE SEQUENCE [LARGE SCALE GENOMIC DNA]</scope>
    <source>
        <strain evidence="8 9">DSM 26881</strain>
    </source>
</reference>
<dbReference type="CDD" id="cd03855">
    <property type="entry name" value="M14_ASTE"/>
    <property type="match status" value="1"/>
</dbReference>
<feature type="domain" description="AstE/AspA barrel-sandwich hybrid" evidence="6">
    <location>
        <begin position="252"/>
        <end position="326"/>
    </location>
</feature>
<proteinExistence type="inferred from homology"/>
<dbReference type="RefSeq" id="WP_102627228.1">
    <property type="nucleotide sequence ID" value="NZ_PDOH01000055.1"/>
</dbReference>
<evidence type="ECO:0000313" key="9">
    <source>
        <dbReference type="Proteomes" id="UP000235346"/>
    </source>
</evidence>
<comment type="similarity">
    <text evidence="5">Belongs to the AspA/AstE family. Succinylglutamate desuccinylase subfamily.</text>
</comment>
<dbReference type="HAMAP" id="MF_00767">
    <property type="entry name" value="Arg_catab_AstE"/>
    <property type="match status" value="1"/>
</dbReference>
<feature type="domain" description="Succinylglutamate desuccinylase/Aspartoacylase catalytic" evidence="7">
    <location>
        <begin position="46"/>
        <end position="230"/>
    </location>
</feature>
<dbReference type="Proteomes" id="UP000235346">
    <property type="component" value="Unassembled WGS sequence"/>
</dbReference>
<evidence type="ECO:0000256" key="1">
    <source>
        <dbReference type="ARBA" id="ARBA00022503"/>
    </source>
</evidence>
<evidence type="ECO:0000256" key="4">
    <source>
        <dbReference type="ARBA" id="ARBA00022833"/>
    </source>
</evidence>
<keyword evidence="3 5" id="KW-0378">Hydrolase</keyword>
<dbReference type="InterPro" id="IPR055438">
    <property type="entry name" value="AstE_AspA_cat"/>
</dbReference>
<evidence type="ECO:0000259" key="6">
    <source>
        <dbReference type="Pfam" id="PF04952"/>
    </source>
</evidence>
<keyword evidence="4 5" id="KW-0862">Zinc</keyword>
<dbReference type="GO" id="GO:0009017">
    <property type="term" value="F:succinylglutamate desuccinylase activity"/>
    <property type="evidence" value="ECO:0007669"/>
    <property type="project" value="UniProtKB-EC"/>
</dbReference>
<keyword evidence="9" id="KW-1185">Reference proteome</keyword>
<evidence type="ECO:0000256" key="2">
    <source>
        <dbReference type="ARBA" id="ARBA00022723"/>
    </source>
</evidence>
<dbReference type="NCBIfam" id="NF003706">
    <property type="entry name" value="PRK05324.1"/>
    <property type="match status" value="1"/>
</dbReference>
<gene>
    <name evidence="5" type="primary">astE</name>
    <name evidence="8" type="ORF">C1H66_07240</name>
</gene>
<organism evidence="8 9">
    <name type="scientific">Halomonas heilongjiangensis</name>
    <dbReference type="NCBI Taxonomy" id="1387883"/>
    <lineage>
        <taxon>Bacteria</taxon>
        <taxon>Pseudomonadati</taxon>
        <taxon>Pseudomonadota</taxon>
        <taxon>Gammaproteobacteria</taxon>
        <taxon>Oceanospirillales</taxon>
        <taxon>Halomonadaceae</taxon>
        <taxon>Halomonas</taxon>
    </lineage>
</organism>
<dbReference type="InterPro" id="IPR050178">
    <property type="entry name" value="AspA/AstE_fam"/>
</dbReference>
<accession>A0A2N7TQ51</accession>
<evidence type="ECO:0000256" key="3">
    <source>
        <dbReference type="ARBA" id="ARBA00022801"/>
    </source>
</evidence>
<dbReference type="SUPFAM" id="SSF53187">
    <property type="entry name" value="Zn-dependent exopeptidases"/>
    <property type="match status" value="1"/>
</dbReference>
<name>A0A2N7TQ51_9GAMM</name>
<comment type="pathway">
    <text evidence="5">Amino-acid degradation; L-arginine degradation via AST pathway; L-glutamate and succinate from L-arginine: step 5/5.</text>
</comment>
<feature type="binding site" evidence="5">
    <location>
        <position position="151"/>
    </location>
    <ligand>
        <name>Zn(2+)</name>
        <dbReference type="ChEBI" id="CHEBI:29105"/>
    </ligand>
</feature>
<feature type="active site" evidence="5">
    <location>
        <position position="214"/>
    </location>
</feature>
<feature type="binding site" evidence="5">
    <location>
        <position position="58"/>
    </location>
    <ligand>
        <name>Zn(2+)</name>
        <dbReference type="ChEBI" id="CHEBI:29105"/>
    </ligand>
</feature>
<dbReference type="GO" id="GO:0019545">
    <property type="term" value="P:L-arginine catabolic process to succinate"/>
    <property type="evidence" value="ECO:0007669"/>
    <property type="project" value="UniProtKB-UniRule"/>
</dbReference>
<keyword evidence="2 5" id="KW-0479">Metal-binding</keyword>
<evidence type="ECO:0000313" key="8">
    <source>
        <dbReference type="EMBL" id="PMR70331.1"/>
    </source>
</evidence>
<dbReference type="PANTHER" id="PTHR15162:SF7">
    <property type="entry name" value="SUCCINYLGLUTAMATE DESUCCINYLASE"/>
    <property type="match status" value="1"/>
</dbReference>
<keyword evidence="1 5" id="KW-0056">Arginine metabolism</keyword>
<dbReference type="InterPro" id="IPR007036">
    <property type="entry name" value="Aste_AspA_hybrid_dom"/>
</dbReference>
<dbReference type="PANTHER" id="PTHR15162">
    <property type="entry name" value="ASPARTOACYLASE"/>
    <property type="match status" value="1"/>
</dbReference>
<dbReference type="GO" id="GO:0016788">
    <property type="term" value="F:hydrolase activity, acting on ester bonds"/>
    <property type="evidence" value="ECO:0007669"/>
    <property type="project" value="UniProtKB-UniRule"/>
</dbReference>
<dbReference type="AlphaFoldDB" id="A0A2N7TQ51"/>
<protein>
    <recommendedName>
        <fullName evidence="5">Succinylglutamate desuccinylase</fullName>
        <ecNumber evidence="5">3.5.1.96</ecNumber>
    </recommendedName>
</protein>
<feature type="binding site" evidence="5">
    <location>
        <position position="55"/>
    </location>
    <ligand>
        <name>Zn(2+)</name>
        <dbReference type="ChEBI" id="CHEBI:29105"/>
    </ligand>
</feature>
<comment type="caution">
    <text evidence="8">The sequence shown here is derived from an EMBL/GenBank/DDBJ whole genome shotgun (WGS) entry which is preliminary data.</text>
</comment>
<dbReference type="InterPro" id="IPR016681">
    <property type="entry name" value="SuccinylGlu_desuccinylase"/>
</dbReference>
<comment type="function">
    <text evidence="5">Transforms N(2)-succinylglutamate into succinate and glutamate.</text>
</comment>
<sequence length="332" mass="36668">MLSEWIEYSLAGDRATERGRVPGGHYRLLGPGLLELTPDVPAESARACVLSVGIHGNETAPIELLGECLARLEAGLMRLGAPVLVVLGNLEAIRRAERYVDTNLNRLFRRDIDATGMEPDRARELMAAVDAFHARHAGPSRRGSPLHYDLHTAIRDSRYPRFVVSPFAETAVSPEQWRWFAAAGIQAVLHQHRHSWTFSHYSKHYHGAQAFTLELGRALPFGHNDLAALAPMGRLLESLVAGREPPTGDPERMAFFRVEHELMREAEAFRLCFPDDTPNFTEFAPGTLLAEDARAGDTRVGERPLRVVFPNARVELGARAALLVSPAPAPEA</sequence>